<organism evidence="3 4">
    <name type="scientific">Crotalaria pallida</name>
    <name type="common">Smooth rattlebox</name>
    <name type="synonym">Crotalaria striata</name>
    <dbReference type="NCBI Taxonomy" id="3830"/>
    <lineage>
        <taxon>Eukaryota</taxon>
        <taxon>Viridiplantae</taxon>
        <taxon>Streptophyta</taxon>
        <taxon>Embryophyta</taxon>
        <taxon>Tracheophyta</taxon>
        <taxon>Spermatophyta</taxon>
        <taxon>Magnoliopsida</taxon>
        <taxon>eudicotyledons</taxon>
        <taxon>Gunneridae</taxon>
        <taxon>Pentapetalae</taxon>
        <taxon>rosids</taxon>
        <taxon>fabids</taxon>
        <taxon>Fabales</taxon>
        <taxon>Fabaceae</taxon>
        <taxon>Papilionoideae</taxon>
        <taxon>50 kb inversion clade</taxon>
        <taxon>genistoids sensu lato</taxon>
        <taxon>core genistoids</taxon>
        <taxon>Crotalarieae</taxon>
        <taxon>Crotalaria</taxon>
    </lineage>
</organism>
<gene>
    <name evidence="3" type="ORF">RIF29_19720</name>
</gene>
<evidence type="ECO:0000313" key="4">
    <source>
        <dbReference type="Proteomes" id="UP001372338"/>
    </source>
</evidence>
<feature type="transmembrane region" description="Helical" evidence="1">
    <location>
        <begin position="265"/>
        <end position="287"/>
    </location>
</feature>
<dbReference type="Proteomes" id="UP001372338">
    <property type="component" value="Unassembled WGS sequence"/>
</dbReference>
<dbReference type="InterPro" id="IPR013766">
    <property type="entry name" value="Thioredoxin_domain"/>
</dbReference>
<keyword evidence="4" id="KW-1185">Reference proteome</keyword>
<dbReference type="SUPFAM" id="SSF52833">
    <property type="entry name" value="Thioredoxin-like"/>
    <property type="match status" value="1"/>
</dbReference>
<evidence type="ECO:0000256" key="1">
    <source>
        <dbReference type="SAM" id="Phobius"/>
    </source>
</evidence>
<dbReference type="PANTHER" id="PTHR47126:SF3">
    <property type="entry name" value="5'-ADENYLYLSULFATE REDUCTASE-LIKE 5"/>
    <property type="match status" value="1"/>
</dbReference>
<protein>
    <recommendedName>
        <fullName evidence="2">Thioredoxin domain-containing protein</fullName>
    </recommendedName>
</protein>
<evidence type="ECO:0000313" key="3">
    <source>
        <dbReference type="EMBL" id="KAK7267056.1"/>
    </source>
</evidence>
<evidence type="ECO:0000259" key="2">
    <source>
        <dbReference type="Pfam" id="PF00085"/>
    </source>
</evidence>
<accession>A0AAN9IBN9</accession>
<dbReference type="Pfam" id="PF00085">
    <property type="entry name" value="Thioredoxin"/>
    <property type="match status" value="1"/>
</dbReference>
<dbReference type="InterPro" id="IPR044794">
    <property type="entry name" value="APRL5/7"/>
</dbReference>
<comment type="caution">
    <text evidence="3">The sequence shown here is derived from an EMBL/GenBank/DDBJ whole genome shotgun (WGS) entry which is preliminary data.</text>
</comment>
<name>A0AAN9IBN9_CROPI</name>
<dbReference type="AlphaFoldDB" id="A0AAN9IBN9"/>
<keyword evidence="1" id="KW-0472">Membrane</keyword>
<dbReference type="PANTHER" id="PTHR47126">
    <property type="entry name" value="5'-ADENYLYLSULFATE REDUCTASE-LIKE 7"/>
    <property type="match status" value="1"/>
</dbReference>
<dbReference type="Gene3D" id="3.40.30.10">
    <property type="entry name" value="Glutaredoxin"/>
    <property type="match status" value="1"/>
</dbReference>
<proteinExistence type="predicted"/>
<reference evidence="3 4" key="1">
    <citation type="submission" date="2024-01" db="EMBL/GenBank/DDBJ databases">
        <title>The genomes of 5 underutilized Papilionoideae crops provide insights into root nodulation and disease resistanc.</title>
        <authorList>
            <person name="Yuan L."/>
        </authorList>
    </citation>
    <scope>NUCLEOTIDE SEQUENCE [LARGE SCALE GENOMIC DNA]</scope>
    <source>
        <strain evidence="3">ZHUSHIDOU_FW_LH</strain>
        <tissue evidence="3">Leaf</tissue>
    </source>
</reference>
<sequence length="369" mass="41553">MTSLTINKYSSHYSNFELYLLQSSSFLRPFLLFQPRQPPQPPPPPPNKTNPKKLSFVFPFYPLVCRVFTSPLMAPSLLLLLLSLLQLASSSSSPLCLPQPPSFLYNLQSQCPFLIQSNPPFQVDGNFIEGVLSGRKRNGYISILYYASWCPFSCSMLPEFETLGSMFPQVEHLAMEQSSALPSLYSKYGIHSLPAILLVNQTSRVRYNGPKNLLSLIEFYERNTGFEASGGITVGQLSNLASDDNSTMESLMGMSLKEISSREPYLVFSALFLCLRMLLFVLPNILLRLRAFRVSYIPHLNMQIFGETSQVMGRVLHAIDVRRIWTKLRLCKTRNFHERARHARVWASSLASVSLGESSSARSSSQGLN</sequence>
<keyword evidence="1" id="KW-0812">Transmembrane</keyword>
<feature type="domain" description="Thioredoxin" evidence="2">
    <location>
        <begin position="137"/>
        <end position="219"/>
    </location>
</feature>
<dbReference type="EMBL" id="JAYWIO010000004">
    <property type="protein sequence ID" value="KAK7267056.1"/>
    <property type="molecule type" value="Genomic_DNA"/>
</dbReference>
<dbReference type="InterPro" id="IPR036249">
    <property type="entry name" value="Thioredoxin-like_sf"/>
</dbReference>
<keyword evidence="1" id="KW-1133">Transmembrane helix</keyword>